<dbReference type="InterPro" id="IPR010808">
    <property type="entry name" value="CheA_P2-bd"/>
</dbReference>
<dbReference type="InterPro" id="IPR004105">
    <property type="entry name" value="CheA-like_dim"/>
</dbReference>
<evidence type="ECO:0000259" key="16">
    <source>
        <dbReference type="PROSITE" id="PS50851"/>
    </source>
</evidence>
<dbReference type="PROSITE" id="PS50894">
    <property type="entry name" value="HPT"/>
    <property type="match status" value="1"/>
</dbReference>
<reference evidence="18 19" key="1">
    <citation type="journal article" date="2013" name="Stand. Genomic Sci.">
        <title>Complete genome sequence of Dehalobacter restrictus PER-K23(T.).</title>
        <authorList>
            <person name="Kruse T."/>
            <person name="Maillard J."/>
            <person name="Goodwin L."/>
            <person name="Woyke T."/>
            <person name="Teshima H."/>
            <person name="Bruce D."/>
            <person name="Detter C."/>
            <person name="Tapia R."/>
            <person name="Han C."/>
            <person name="Huntemann M."/>
            <person name="Wei C.L."/>
            <person name="Han J."/>
            <person name="Chen A."/>
            <person name="Kyrpides N."/>
            <person name="Szeto E."/>
            <person name="Markowitz V."/>
            <person name="Ivanova N."/>
            <person name="Pagani I."/>
            <person name="Pati A."/>
            <person name="Pitluck S."/>
            <person name="Nolan M."/>
            <person name="Holliger C."/>
            <person name="Smidt H."/>
        </authorList>
    </citation>
    <scope>NUCLEOTIDE SEQUENCE [LARGE SCALE GENOMIC DNA]</scope>
    <source>
        <strain evidence="19">DSM 9455</strain>
    </source>
</reference>
<feature type="domain" description="HPt" evidence="17">
    <location>
        <begin position="3"/>
        <end position="110"/>
    </location>
</feature>
<dbReference type="InterPro" id="IPR051315">
    <property type="entry name" value="Bact_Chemotaxis_CheA"/>
</dbReference>
<dbReference type="PANTHER" id="PTHR43395">
    <property type="entry name" value="SENSOR HISTIDINE KINASE CHEA"/>
    <property type="match status" value="1"/>
</dbReference>
<dbReference type="SUPFAM" id="SSF55874">
    <property type="entry name" value="ATPase domain of HSP90 chaperone/DNA topoisomerase II/histidine kinase"/>
    <property type="match status" value="1"/>
</dbReference>
<evidence type="ECO:0000256" key="10">
    <source>
        <dbReference type="ARBA" id="ARBA00022777"/>
    </source>
</evidence>
<accession>A0ABN4BTS1</accession>
<keyword evidence="6" id="KW-0145">Chemotaxis</keyword>
<protein>
    <recommendedName>
        <fullName evidence="4">Chemotaxis protein CheA</fullName>
        <ecNumber evidence="3">2.7.13.3</ecNumber>
    </recommendedName>
</protein>
<dbReference type="SUPFAM" id="SSF55052">
    <property type="entry name" value="CheY-binding domain of CheA"/>
    <property type="match status" value="1"/>
</dbReference>
<dbReference type="InterPro" id="IPR002545">
    <property type="entry name" value="CheW-lke_dom"/>
</dbReference>
<evidence type="ECO:0000256" key="7">
    <source>
        <dbReference type="ARBA" id="ARBA00022553"/>
    </source>
</evidence>
<dbReference type="InterPro" id="IPR036061">
    <property type="entry name" value="CheW-like_dom_sf"/>
</dbReference>
<gene>
    <name evidence="18" type="ORF">DEHRE_04335</name>
</gene>
<evidence type="ECO:0000256" key="8">
    <source>
        <dbReference type="ARBA" id="ARBA00022679"/>
    </source>
</evidence>
<dbReference type="SUPFAM" id="SSF47226">
    <property type="entry name" value="Histidine-containing phosphotransfer domain, HPT domain"/>
    <property type="match status" value="1"/>
</dbReference>
<dbReference type="SMART" id="SM00387">
    <property type="entry name" value="HATPase_c"/>
    <property type="match status" value="1"/>
</dbReference>
<dbReference type="RefSeq" id="WP_025205329.1">
    <property type="nucleotide sequence ID" value="NZ_CP007033.1"/>
</dbReference>
<dbReference type="PROSITE" id="PS50109">
    <property type="entry name" value="HIS_KIN"/>
    <property type="match status" value="1"/>
</dbReference>
<feature type="domain" description="Histidine kinase" evidence="15">
    <location>
        <begin position="371"/>
        <end position="575"/>
    </location>
</feature>
<keyword evidence="12" id="KW-0902">Two-component regulatory system</keyword>
<comment type="catalytic activity">
    <reaction evidence="1">
        <text>ATP + protein L-histidine = ADP + protein N-phospho-L-histidine.</text>
        <dbReference type="EC" id="2.7.13.3"/>
    </reaction>
</comment>
<dbReference type="SUPFAM" id="SSF50341">
    <property type="entry name" value="CheW-like"/>
    <property type="match status" value="1"/>
</dbReference>
<evidence type="ECO:0000256" key="9">
    <source>
        <dbReference type="ARBA" id="ARBA00022741"/>
    </source>
</evidence>
<evidence type="ECO:0000259" key="17">
    <source>
        <dbReference type="PROSITE" id="PS50894"/>
    </source>
</evidence>
<dbReference type="Gene3D" id="3.30.565.10">
    <property type="entry name" value="Histidine kinase-like ATPase, C-terminal domain"/>
    <property type="match status" value="1"/>
</dbReference>
<evidence type="ECO:0000313" key="18">
    <source>
        <dbReference type="EMBL" id="AHF09401.1"/>
    </source>
</evidence>
<dbReference type="Pfam" id="PF01627">
    <property type="entry name" value="Hpt"/>
    <property type="match status" value="1"/>
</dbReference>
<dbReference type="Gene3D" id="1.20.120.160">
    <property type="entry name" value="HPT domain"/>
    <property type="match status" value="1"/>
</dbReference>
<evidence type="ECO:0000256" key="3">
    <source>
        <dbReference type="ARBA" id="ARBA00012438"/>
    </source>
</evidence>
<dbReference type="EC" id="2.7.13.3" evidence="3"/>
<keyword evidence="9" id="KW-0547">Nucleotide-binding</keyword>
<dbReference type="Gene3D" id="1.10.287.560">
    <property type="entry name" value="Histidine kinase CheA-like, homodimeric domain"/>
    <property type="match status" value="1"/>
</dbReference>
<dbReference type="Pfam" id="PF02518">
    <property type="entry name" value="HATPase_c"/>
    <property type="match status" value="1"/>
</dbReference>
<dbReference type="InterPro" id="IPR037006">
    <property type="entry name" value="CheA-like_homodim_sf"/>
</dbReference>
<dbReference type="InterPro" id="IPR005467">
    <property type="entry name" value="His_kinase_dom"/>
</dbReference>
<keyword evidence="7 14" id="KW-0597">Phosphoprotein</keyword>
<dbReference type="PRINTS" id="PR00344">
    <property type="entry name" value="BCTRLSENSOR"/>
</dbReference>
<dbReference type="CDD" id="cd16916">
    <property type="entry name" value="HATPase_CheA-like"/>
    <property type="match status" value="1"/>
</dbReference>
<keyword evidence="11" id="KW-0067">ATP-binding</keyword>
<keyword evidence="5" id="KW-0963">Cytoplasm</keyword>
<proteinExistence type="predicted"/>
<feature type="domain" description="CheW-like" evidence="16">
    <location>
        <begin position="577"/>
        <end position="715"/>
    </location>
</feature>
<dbReference type="Gene3D" id="2.30.30.40">
    <property type="entry name" value="SH3 Domains"/>
    <property type="match status" value="1"/>
</dbReference>
<dbReference type="PROSITE" id="PS50851">
    <property type="entry name" value="CHEW"/>
    <property type="match status" value="1"/>
</dbReference>
<dbReference type="SMART" id="SM00260">
    <property type="entry name" value="CheW"/>
    <property type="match status" value="1"/>
</dbReference>
<dbReference type="EMBL" id="CP007033">
    <property type="protein sequence ID" value="AHF09401.1"/>
    <property type="molecule type" value="Genomic_DNA"/>
</dbReference>
<keyword evidence="10" id="KW-0418">Kinase</keyword>
<evidence type="ECO:0000256" key="4">
    <source>
        <dbReference type="ARBA" id="ARBA00021495"/>
    </source>
</evidence>
<dbReference type="PANTHER" id="PTHR43395:SF10">
    <property type="entry name" value="CHEMOTAXIS PROTEIN CHEA"/>
    <property type="match status" value="1"/>
</dbReference>
<dbReference type="InterPro" id="IPR036890">
    <property type="entry name" value="HATPase_C_sf"/>
</dbReference>
<dbReference type="Pfam" id="PF01584">
    <property type="entry name" value="CheW"/>
    <property type="match status" value="1"/>
</dbReference>
<evidence type="ECO:0000256" key="13">
    <source>
        <dbReference type="ARBA" id="ARBA00035100"/>
    </source>
</evidence>
<dbReference type="InterPro" id="IPR035891">
    <property type="entry name" value="CheY-binding_CheA"/>
</dbReference>
<comment type="function">
    <text evidence="13">Involved in the transmission of sensory signals from the chemoreceptors to the flagellar motors. CheA is autophosphorylated; it can transfer its phosphate group to either CheB or CheY.</text>
</comment>
<evidence type="ECO:0000256" key="11">
    <source>
        <dbReference type="ARBA" id="ARBA00022840"/>
    </source>
</evidence>
<evidence type="ECO:0000256" key="1">
    <source>
        <dbReference type="ARBA" id="ARBA00000085"/>
    </source>
</evidence>
<dbReference type="CDD" id="cd00088">
    <property type="entry name" value="HPT"/>
    <property type="match status" value="1"/>
</dbReference>
<dbReference type="SMART" id="SM01231">
    <property type="entry name" value="H-kinase_dim"/>
    <property type="match status" value="1"/>
</dbReference>
<dbReference type="Proteomes" id="UP000018934">
    <property type="component" value="Chromosome"/>
</dbReference>
<dbReference type="SUPFAM" id="SSF47384">
    <property type="entry name" value="Homodimeric domain of signal transducing histidine kinase"/>
    <property type="match status" value="1"/>
</dbReference>
<evidence type="ECO:0000256" key="12">
    <source>
        <dbReference type="ARBA" id="ARBA00023012"/>
    </source>
</evidence>
<dbReference type="InterPro" id="IPR036097">
    <property type="entry name" value="HisK_dim/P_sf"/>
</dbReference>
<evidence type="ECO:0000256" key="6">
    <source>
        <dbReference type="ARBA" id="ARBA00022500"/>
    </source>
</evidence>
<evidence type="ECO:0000256" key="5">
    <source>
        <dbReference type="ARBA" id="ARBA00022490"/>
    </source>
</evidence>
<dbReference type="InterPro" id="IPR003594">
    <property type="entry name" value="HATPase_dom"/>
</dbReference>
<organism evidence="18 19">
    <name type="scientific">Dehalobacter restrictus (strain DSM 9455 / PER-K23)</name>
    <dbReference type="NCBI Taxonomy" id="871738"/>
    <lineage>
        <taxon>Bacteria</taxon>
        <taxon>Bacillati</taxon>
        <taxon>Bacillota</taxon>
        <taxon>Clostridia</taxon>
        <taxon>Eubacteriales</taxon>
        <taxon>Desulfitobacteriaceae</taxon>
        <taxon>Dehalobacter</taxon>
    </lineage>
</organism>
<sequence>MAGNYSNESMLDLYIFETSNLLEQLEHSILASEKSNHISKDDVNEIFRIMHTIKGSSAMMLFDNIASLAHSIEDLFYFIRENDPREVDCSALSDIVLEGVDFLKVELEKVKAKDPVDGDAQRLKETIADFLNKLKLQNSSAEKVFTSRKETKKNSVEDLKDMPEDIEEITEKIPEEKPRYYIAPNITEPPAALSKKNWYKAVIFYQDGCEMENIRAYTVIHNLKEIVDKYIFTPEDIIENDLSAQVIKEQGFTVVLRTDKSYEEMHEFFMQTIFLRELKLEQIEDQEDEPVMNQHENALTPQIPVLQTVEREEKAEKEVSLSSAQQSIISVNVAKLDRLMDLVGEMVIAEAMVTQNPDLKGLQLDNFYKAARQFGKITGELQDMVMAIRMVPLSTTFHKMHRIVRDMSKKLNKEVRLEIIGEETEVDKNIIEHISDPLMHLIRNAIDHGIEAAGERVAAEKSKAGTITLEAKNAGSDVLIIVRDDGKGLNKEKILSRARQNGLLTKSEQEISDREIFNLIFLPGFSTKENITEFSGRGVGMDVVSKNIQTVGGSVSVDSTEGAGTAITMKIPLTLAIIGGMNIKVGNSRYTIPTISIRESFRPKESDIIRDPDENEMIMVRGECYPVIRLHTLYKVKTEITELSQGIFIMVEDEETSCCIFADELLGEQQVVVKALPYYIQNFKKDNVLGGCTLLGDGSISLILDIQSITRLVKK</sequence>
<dbReference type="SMART" id="SM00073">
    <property type="entry name" value="HPT"/>
    <property type="match status" value="1"/>
</dbReference>
<dbReference type="InterPro" id="IPR008207">
    <property type="entry name" value="Sig_transdc_His_kin_Hpt_dom"/>
</dbReference>
<evidence type="ECO:0000256" key="2">
    <source>
        <dbReference type="ARBA" id="ARBA00004496"/>
    </source>
</evidence>
<comment type="subcellular location">
    <subcellularLocation>
        <location evidence="2">Cytoplasm</location>
    </subcellularLocation>
</comment>
<keyword evidence="19" id="KW-1185">Reference proteome</keyword>
<dbReference type="Pfam" id="PF07194">
    <property type="entry name" value="P2"/>
    <property type="match status" value="1"/>
</dbReference>
<dbReference type="InterPro" id="IPR004358">
    <property type="entry name" value="Sig_transdc_His_kin-like_C"/>
</dbReference>
<keyword evidence="8" id="KW-0808">Transferase</keyword>
<dbReference type="Pfam" id="PF02895">
    <property type="entry name" value="H-kinase_dim"/>
    <property type="match status" value="1"/>
</dbReference>
<dbReference type="InterPro" id="IPR036641">
    <property type="entry name" value="HPT_dom_sf"/>
</dbReference>
<evidence type="ECO:0000259" key="15">
    <source>
        <dbReference type="PROSITE" id="PS50109"/>
    </source>
</evidence>
<feature type="modified residue" description="Phosphohistidine" evidence="14">
    <location>
        <position position="51"/>
    </location>
</feature>
<evidence type="ECO:0000313" key="19">
    <source>
        <dbReference type="Proteomes" id="UP000018934"/>
    </source>
</evidence>
<evidence type="ECO:0000256" key="14">
    <source>
        <dbReference type="PROSITE-ProRule" id="PRU00110"/>
    </source>
</evidence>
<name>A0ABN4BTS1_DEHRP</name>